<evidence type="ECO:0000313" key="3">
    <source>
        <dbReference type="Proteomes" id="UP001398420"/>
    </source>
</evidence>
<dbReference type="PROSITE" id="PS51186">
    <property type="entry name" value="GNAT"/>
    <property type="match status" value="1"/>
</dbReference>
<comment type="caution">
    <text evidence="2">The sequence shown here is derived from an EMBL/GenBank/DDBJ whole genome shotgun (WGS) entry which is preliminary data.</text>
</comment>
<dbReference type="Gene3D" id="3.40.630.30">
    <property type="match status" value="1"/>
</dbReference>
<keyword evidence="3" id="KW-1185">Reference proteome</keyword>
<accession>A0ABU9LNU4</accession>
<name>A0ABU9LNU4_9BACL</name>
<protein>
    <submittedName>
        <fullName evidence="2">GNAT family N-acetyltransferase</fullName>
    </submittedName>
</protein>
<organism evidence="2 3">
    <name type="scientific">Kurthia gibsonii</name>
    <dbReference type="NCBI Taxonomy" id="33946"/>
    <lineage>
        <taxon>Bacteria</taxon>
        <taxon>Bacillati</taxon>
        <taxon>Bacillota</taxon>
        <taxon>Bacilli</taxon>
        <taxon>Bacillales</taxon>
        <taxon>Caryophanaceae</taxon>
        <taxon>Kurthia</taxon>
    </lineage>
</organism>
<gene>
    <name evidence="2" type="ORF">AAF454_10110</name>
</gene>
<reference evidence="2 3" key="1">
    <citation type="submission" date="2024-04" db="EMBL/GenBank/DDBJ databases">
        <authorList>
            <person name="Wu Y.S."/>
            <person name="Zhang L."/>
        </authorList>
    </citation>
    <scope>NUCLEOTIDE SEQUENCE [LARGE SCALE GENOMIC DNA]</scope>
    <source>
        <strain evidence="2 3">KG-01</strain>
    </source>
</reference>
<feature type="domain" description="N-acetyltransferase" evidence="1">
    <location>
        <begin position="1"/>
        <end position="156"/>
    </location>
</feature>
<dbReference type="EMBL" id="JBCEWA010000007">
    <property type="protein sequence ID" value="MEL5988750.1"/>
    <property type="molecule type" value="Genomic_DNA"/>
</dbReference>
<dbReference type="GeneID" id="97821601"/>
<dbReference type="Proteomes" id="UP001398420">
    <property type="component" value="Unassembled WGS sequence"/>
</dbReference>
<dbReference type="RefSeq" id="WP_068453196.1">
    <property type="nucleotide sequence ID" value="NZ_BJOB01000023.1"/>
</dbReference>
<dbReference type="Pfam" id="PF00583">
    <property type="entry name" value="Acetyltransf_1"/>
    <property type="match status" value="1"/>
</dbReference>
<dbReference type="InterPro" id="IPR000182">
    <property type="entry name" value="GNAT_dom"/>
</dbReference>
<evidence type="ECO:0000313" key="2">
    <source>
        <dbReference type="EMBL" id="MEL5988750.1"/>
    </source>
</evidence>
<dbReference type="SUPFAM" id="SSF55729">
    <property type="entry name" value="Acyl-CoA N-acyltransferases (Nat)"/>
    <property type="match status" value="1"/>
</dbReference>
<dbReference type="CDD" id="cd04301">
    <property type="entry name" value="NAT_SF"/>
    <property type="match status" value="1"/>
</dbReference>
<evidence type="ECO:0000259" key="1">
    <source>
        <dbReference type="PROSITE" id="PS51186"/>
    </source>
</evidence>
<sequence length="159" mass="17674">MNIQIEKSTNAKVIHKIMMKAYEEYAHDAAPSSALSETVSSIKEALLNGQEALVGTIAGQPIACVRYKIHDNGLQFFRMSVLPTMQGLGIAKQLINELEQIARTANLNTIYCRVRVSVLRNLQLYQSKGYSIYDQETVMTDEGVPIEVVSMKKIIAPLT</sequence>
<proteinExistence type="predicted"/>
<dbReference type="InterPro" id="IPR016181">
    <property type="entry name" value="Acyl_CoA_acyltransferase"/>
</dbReference>